<feature type="domain" description="Ig-like" evidence="9">
    <location>
        <begin position="538"/>
        <end position="625"/>
    </location>
</feature>
<dbReference type="InterPro" id="IPR036179">
    <property type="entry name" value="Ig-like_dom_sf"/>
</dbReference>
<dbReference type="SMART" id="SM00409">
    <property type="entry name" value="IG"/>
    <property type="match status" value="8"/>
</dbReference>
<feature type="signal peptide" evidence="8">
    <location>
        <begin position="1"/>
        <end position="22"/>
    </location>
</feature>
<dbReference type="Pfam" id="PF13927">
    <property type="entry name" value="Ig_3"/>
    <property type="match status" value="1"/>
</dbReference>
<dbReference type="InterPro" id="IPR013783">
    <property type="entry name" value="Ig-like_fold"/>
</dbReference>
<reference evidence="10" key="2">
    <citation type="submission" date="2025-08" db="UniProtKB">
        <authorList>
            <consortium name="Ensembl"/>
        </authorList>
    </citation>
    <scope>IDENTIFICATION</scope>
</reference>
<dbReference type="CDD" id="cd00096">
    <property type="entry name" value="Ig"/>
    <property type="match status" value="3"/>
</dbReference>
<reference evidence="10" key="3">
    <citation type="submission" date="2025-09" db="UniProtKB">
        <authorList>
            <consortium name="Ensembl"/>
        </authorList>
    </citation>
    <scope>IDENTIFICATION</scope>
</reference>
<accession>A0A3Q1HSV1</accession>
<proteinExistence type="predicted"/>
<evidence type="ECO:0000313" key="10">
    <source>
        <dbReference type="Ensembl" id="ENSATEP00000010785.2"/>
    </source>
</evidence>
<comment type="function">
    <text evidence="4">Most highly expressed siglec (sialic acid-binding immunoglobulin-like lectin) on B-cells that plays a role in various aspects of B-cell biology including differentiation, antigen presentation, and trafficking to bone marrow. Binds to alpha 2,6-linked sialic acid residues of surface molecules such as CD22 itself, CD45 and IgM in a cis configuration. Can also bind to ligands on other cells as an adhesion molecule in a trans configuration. Acts as an inhibitory coreceptor on the surface of B-cells and inhibits B-cell receptor induced signaling, characterized by inhibition of the calcium mobilization and cellular activation. Mechanistically, the immunoreceptor tyrosine-based inhibitory motif domain is phosphorylated by the Src kinase LYN, which in turn leads to the recruitment of the protein tyrosine phosphatase 1/PTPN6, leading to the negative regulation of BCR signaling. If this negative signaling from is of sufficient strength, apoptosis of the B-cell can be induced.</text>
</comment>
<protein>
    <recommendedName>
        <fullName evidence="2">B-cell receptor CD22</fullName>
    </recommendedName>
    <alternativeName>
        <fullName evidence="3">Sialic acid-binding Ig-like lectin 2</fullName>
    </alternativeName>
</protein>
<dbReference type="PROSITE" id="PS50835">
    <property type="entry name" value="IG_LIKE"/>
    <property type="match status" value="6"/>
</dbReference>
<evidence type="ECO:0000256" key="7">
    <source>
        <dbReference type="SAM" id="Phobius"/>
    </source>
</evidence>
<feature type="compositionally biased region" description="Basic and acidic residues" evidence="6">
    <location>
        <begin position="952"/>
        <end position="963"/>
    </location>
</feature>
<dbReference type="AlphaFoldDB" id="A0A3Q1HSV1"/>
<dbReference type="SMART" id="SM00408">
    <property type="entry name" value="IGc2"/>
    <property type="match status" value="5"/>
</dbReference>
<dbReference type="FunCoup" id="A0A3Q1HSV1">
    <property type="interactions" value="617"/>
</dbReference>
<dbReference type="GeneTree" id="ENSGT00940000165428"/>
<keyword evidence="11" id="KW-1185">Reference proteome</keyword>
<feature type="chain" id="PRO_5043938294" description="B-cell receptor CD22" evidence="8">
    <location>
        <begin position="23"/>
        <end position="1033"/>
    </location>
</feature>
<feature type="transmembrane region" description="Helical" evidence="7">
    <location>
        <begin position="810"/>
        <end position="831"/>
    </location>
</feature>
<dbReference type="Ensembl" id="ENSATET00000010969.3">
    <property type="protein sequence ID" value="ENSATEP00000010785.2"/>
    <property type="gene ID" value="ENSATEG00000007585.3"/>
</dbReference>
<dbReference type="Proteomes" id="UP000265040">
    <property type="component" value="Chromosome 16"/>
</dbReference>
<gene>
    <name evidence="10" type="primary">ELAPOR2</name>
</gene>
<feature type="compositionally biased region" description="Acidic residues" evidence="6">
    <location>
        <begin position="983"/>
        <end position="994"/>
    </location>
</feature>
<evidence type="ECO:0000259" key="9">
    <source>
        <dbReference type="PROSITE" id="PS50835"/>
    </source>
</evidence>
<keyword evidence="7" id="KW-1133">Transmembrane helix</keyword>
<feature type="compositionally biased region" description="Polar residues" evidence="6">
    <location>
        <begin position="997"/>
        <end position="1011"/>
    </location>
</feature>
<feature type="region of interest" description="Disordered" evidence="6">
    <location>
        <begin position="917"/>
        <end position="1033"/>
    </location>
</feature>
<dbReference type="InterPro" id="IPR007110">
    <property type="entry name" value="Ig-like_dom"/>
</dbReference>
<organism evidence="10 11">
    <name type="scientific">Anabas testudineus</name>
    <name type="common">Climbing perch</name>
    <name type="synonym">Anthias testudineus</name>
    <dbReference type="NCBI Taxonomy" id="64144"/>
    <lineage>
        <taxon>Eukaryota</taxon>
        <taxon>Metazoa</taxon>
        <taxon>Chordata</taxon>
        <taxon>Craniata</taxon>
        <taxon>Vertebrata</taxon>
        <taxon>Euteleostomi</taxon>
        <taxon>Actinopterygii</taxon>
        <taxon>Neopterygii</taxon>
        <taxon>Teleostei</taxon>
        <taxon>Neoteleostei</taxon>
        <taxon>Acanthomorphata</taxon>
        <taxon>Anabantaria</taxon>
        <taxon>Anabantiformes</taxon>
        <taxon>Anabantoidei</taxon>
        <taxon>Anabantidae</taxon>
        <taxon>Anabas</taxon>
    </lineage>
</organism>
<feature type="domain" description="Ig-like" evidence="9">
    <location>
        <begin position="632"/>
        <end position="713"/>
    </location>
</feature>
<dbReference type="PANTHER" id="PTHR46013">
    <property type="entry name" value="VASCULAR CELL ADHESION MOLECULE 1"/>
    <property type="match status" value="1"/>
</dbReference>
<evidence type="ECO:0000256" key="6">
    <source>
        <dbReference type="SAM" id="MobiDB-lite"/>
    </source>
</evidence>
<dbReference type="InterPro" id="IPR013151">
    <property type="entry name" value="Immunoglobulin_dom"/>
</dbReference>
<reference evidence="10" key="1">
    <citation type="submission" date="2021-04" db="EMBL/GenBank/DDBJ databases">
        <authorList>
            <consortium name="Wellcome Sanger Institute Data Sharing"/>
        </authorList>
    </citation>
    <scope>NUCLEOTIDE SEQUENCE [LARGE SCALE GENOMIC DNA]</scope>
</reference>
<evidence type="ECO:0000256" key="1">
    <source>
        <dbReference type="ARBA" id="ARBA00023319"/>
    </source>
</evidence>
<dbReference type="InterPro" id="IPR003599">
    <property type="entry name" value="Ig_sub"/>
</dbReference>
<evidence type="ECO:0000256" key="5">
    <source>
        <dbReference type="ARBA" id="ARBA00046458"/>
    </source>
</evidence>
<keyword evidence="8" id="KW-0732">Signal</keyword>
<sequence length="1033" mass="115911">MTMNFHTVGCLVFLTLIKNISCEESAPFKLDDSELSAIEGSCIEIKCRVTRSVPADDAYWFWMKDAQWIDAHKNFTATIIYSTNNLTRPVSPDFAGRVQYVGSSSSDWKSLSTPEKPLCSVLICNLRKNDSGQYSFRFIGPNKKNWVTKKNVTLTVKENPCPISFEKPPVVNESGTITLRCSTLHSCSSDLQIDPIDKDLSLLHSIDPSNLLQSNTPYKSKTVSIPVNWEDDGKEFSCQTLDNKDKYMIQNVSITVEYSPKNTLATKSSDVIKERDSVTLTCSAKGRPKPTFTWFKKEGVDLFPNTTGSELNFTSIKETQNGDYYCEATNTHGKNKSNPITINVTYAPDVEIKMTPTKSAFKEGDTMTLSCNVKRSNPQPKTYKWFKDGVLISGQQNDMINTVIKPEDRGNYKCQAINSVGAGTSKPLEIKVEYHPRRTTLSTSESDSRVKIEHSLRFTCNTDAYPPPTTYSWYRYSVNKKADSSQWTSTTTHRNVLQLEKVQKTDEACYMCNATNSIDTGENSDEVCIRVLYPPTKPELSMTTEVTENKTITISCTVESFPPSKLTLWRSSKANTQLSSWHLFHDYWENSNNLLHRFNVTSNDAGLYICKAQNSEGLIDSTAMKLVVKYVPKDVMIQSESTVVENNPLKLCCIAKSFPRVSTFTWTKDGKEIFRSSSTNFSVKSAGPSDSGLYRCAAKNEIGTGQSQEFDIKVKYGPKYTKIIQSTEKQSSNGMSYVELNCSTWCYPAATKYLWYKEEKNAKTHTEVHNGQIYTVNSDQPGVYYCVATNEIDKQQSASVHLFDGSFMKILKILLCLFLILFIILIAFVVYRYRKKKQQTSQGTSQPCFSILGWSNNARRGNLIHETVLAEPCRSRDDLLPEQSYHPGAQRCQPPPDSTSASDKSCVYSMINFPRKQAPNAQKPTGPPGGHTVDLQKNTQAKPAEDAVYAKVSREKPNSKDCLTDYENINATHAANPPYPYPFDDDTDTSDDDVQLNYAQVTFTANPGHQRSSSDSSSTSSGEDEIQYSDIKI</sequence>
<keyword evidence="7" id="KW-0472">Membrane</keyword>
<evidence type="ECO:0000256" key="4">
    <source>
        <dbReference type="ARBA" id="ARBA00045430"/>
    </source>
</evidence>
<feature type="domain" description="Ig-like" evidence="9">
    <location>
        <begin position="436"/>
        <end position="528"/>
    </location>
</feature>
<dbReference type="InterPro" id="IPR056386">
    <property type="entry name" value="Ig_CD22"/>
</dbReference>
<dbReference type="Gene3D" id="2.60.40.10">
    <property type="entry name" value="Immunoglobulins"/>
    <property type="match status" value="8"/>
</dbReference>
<evidence type="ECO:0000256" key="2">
    <source>
        <dbReference type="ARBA" id="ARBA00040106"/>
    </source>
</evidence>
<dbReference type="SUPFAM" id="SSF48726">
    <property type="entry name" value="Immunoglobulin"/>
    <property type="match status" value="6"/>
</dbReference>
<dbReference type="STRING" id="64144.ENSATEP00000010785"/>
<keyword evidence="7" id="KW-0812">Transmembrane</keyword>
<dbReference type="Pfam" id="PF24518">
    <property type="entry name" value="Ig_CD22"/>
    <property type="match status" value="1"/>
</dbReference>
<evidence type="ECO:0000313" key="11">
    <source>
        <dbReference type="Proteomes" id="UP000265040"/>
    </source>
</evidence>
<dbReference type="Pfam" id="PF00047">
    <property type="entry name" value="ig"/>
    <property type="match status" value="1"/>
</dbReference>
<dbReference type="Pfam" id="PF13895">
    <property type="entry name" value="Ig_2"/>
    <property type="match status" value="4"/>
</dbReference>
<evidence type="ECO:0000256" key="3">
    <source>
        <dbReference type="ARBA" id="ARBA00041781"/>
    </source>
</evidence>
<feature type="region of interest" description="Disordered" evidence="6">
    <location>
        <begin position="884"/>
        <end position="903"/>
    </location>
</feature>
<evidence type="ECO:0000256" key="8">
    <source>
        <dbReference type="SAM" id="SignalP"/>
    </source>
</evidence>
<dbReference type="PANTHER" id="PTHR46013:SF4">
    <property type="entry name" value="B-CELL RECEPTOR CD22-RELATED"/>
    <property type="match status" value="1"/>
</dbReference>
<keyword evidence="1" id="KW-0393">Immunoglobulin domain</keyword>
<feature type="domain" description="Ig-like" evidence="9">
    <location>
        <begin position="718"/>
        <end position="799"/>
    </location>
</feature>
<comment type="subunit">
    <text evidence="5">Predominantly monomer of isoform CD22-beta. Also found as heterodimer of isoform CD22-beta and a shorter isoform. Interacts with PTPN6/SHP-1, LYN, SYK, PIK3R1/PIK3R2 and PLCG1 upon phosphorylation. Interacts with GRB2, INPP5D and SHC1 upon phosphorylation. May form a complex with INPP5D/SHIP, GRB2 and SHC1.</text>
</comment>
<feature type="domain" description="Ig-like" evidence="9">
    <location>
        <begin position="348"/>
        <end position="431"/>
    </location>
</feature>
<dbReference type="InterPro" id="IPR003598">
    <property type="entry name" value="Ig_sub2"/>
</dbReference>
<name>A0A3Q1HSV1_ANATE</name>
<dbReference type="InParanoid" id="A0A3Q1HSV1"/>
<feature type="domain" description="Ig-like" evidence="9">
    <location>
        <begin position="260"/>
        <end position="341"/>
    </location>
</feature>